<feature type="chain" id="PRO_5006936903" description="Peptidase inhibitor" evidence="1">
    <location>
        <begin position="24"/>
        <end position="125"/>
    </location>
</feature>
<keyword evidence="1" id="KW-0732">Signal</keyword>
<accession>A0A0W7X1R5</accession>
<dbReference type="InterPro" id="IPR011024">
    <property type="entry name" value="G_crystallin-like"/>
</dbReference>
<dbReference type="Proteomes" id="UP000054804">
    <property type="component" value="Unassembled WGS sequence"/>
</dbReference>
<feature type="signal peptide" evidence="1">
    <location>
        <begin position="1"/>
        <end position="23"/>
    </location>
</feature>
<dbReference type="SUPFAM" id="SSF49695">
    <property type="entry name" value="gamma-Crystallin-like"/>
    <property type="match status" value="1"/>
</dbReference>
<evidence type="ECO:0008006" key="4">
    <source>
        <dbReference type="Google" id="ProtNLM"/>
    </source>
</evidence>
<name>A0A0W7X1R5_9ACTN</name>
<keyword evidence="3" id="KW-1185">Reference proteome</keyword>
<dbReference type="AlphaFoldDB" id="A0A0W7X1R5"/>
<dbReference type="OrthoDB" id="4257180at2"/>
<evidence type="ECO:0000256" key="1">
    <source>
        <dbReference type="SAM" id="SignalP"/>
    </source>
</evidence>
<reference evidence="2 3" key="1">
    <citation type="submission" date="2015-12" db="EMBL/GenBank/DDBJ databases">
        <title>Draft genome sequence of Streptomyces silvensis ATCC 53525, a producer of novel hormone antagonists.</title>
        <authorList>
            <person name="Johnston C.W."/>
            <person name="Li Y."/>
            <person name="Magarvey N.A."/>
        </authorList>
    </citation>
    <scope>NUCLEOTIDE SEQUENCE [LARGE SCALE GENOMIC DNA]</scope>
    <source>
        <strain evidence="2 3">ATCC 53525</strain>
    </source>
</reference>
<dbReference type="Pfam" id="PF03995">
    <property type="entry name" value="Inhibitor_I36"/>
    <property type="match status" value="1"/>
</dbReference>
<dbReference type="Gene3D" id="2.60.20.10">
    <property type="entry name" value="Crystallins"/>
    <property type="match status" value="1"/>
</dbReference>
<dbReference type="EMBL" id="LOCL01000036">
    <property type="protein sequence ID" value="KUF16812.1"/>
    <property type="molecule type" value="Genomic_DNA"/>
</dbReference>
<gene>
    <name evidence="2" type="ORF">AT728_23150</name>
</gene>
<protein>
    <recommendedName>
        <fullName evidence="4">Peptidase inhibitor</fullName>
    </recommendedName>
</protein>
<comment type="caution">
    <text evidence="2">The sequence shown here is derived from an EMBL/GenBank/DDBJ whole genome shotgun (WGS) entry which is preliminary data.</text>
</comment>
<organism evidence="2 3">
    <name type="scientific">Streptomyces silvensis</name>
    <dbReference type="NCBI Taxonomy" id="1765722"/>
    <lineage>
        <taxon>Bacteria</taxon>
        <taxon>Bacillati</taxon>
        <taxon>Actinomycetota</taxon>
        <taxon>Actinomycetes</taxon>
        <taxon>Kitasatosporales</taxon>
        <taxon>Streptomycetaceae</taxon>
        <taxon>Streptomyces</taxon>
    </lineage>
</organism>
<evidence type="ECO:0000313" key="2">
    <source>
        <dbReference type="EMBL" id="KUF16812.1"/>
    </source>
</evidence>
<evidence type="ECO:0000313" key="3">
    <source>
        <dbReference type="Proteomes" id="UP000054804"/>
    </source>
</evidence>
<sequence length="125" mass="13649">MFRSALLAATLMTVGLSAGPAAAEPSSGPTTVRHFSGSNCPSNSLCIYKDGNFRGGGVAFERGDDRWSLHNVRMNDQMSSWSNDSGVTCYWFEHEHFRGASHDMRNGFRVNLPGNENDTASSIRC</sequence>
<proteinExistence type="predicted"/>